<keyword evidence="7 8" id="KW-0472">Membrane</keyword>
<feature type="transmembrane region" description="Helical" evidence="8">
    <location>
        <begin position="45"/>
        <end position="69"/>
    </location>
</feature>
<dbReference type="InterPro" id="IPR052017">
    <property type="entry name" value="TSUP"/>
</dbReference>
<proteinExistence type="inferred from homology"/>
<evidence type="ECO:0000313" key="9">
    <source>
        <dbReference type="EMBL" id="ASJ75847.1"/>
    </source>
</evidence>
<dbReference type="KEGG" id="gai:IMCC3135_28980"/>
<dbReference type="PANTHER" id="PTHR30269:SF37">
    <property type="entry name" value="MEMBRANE TRANSPORTER PROTEIN"/>
    <property type="match status" value="1"/>
</dbReference>
<keyword evidence="6 8" id="KW-1133">Transmembrane helix</keyword>
<feature type="transmembrane region" description="Helical" evidence="8">
    <location>
        <begin position="81"/>
        <end position="99"/>
    </location>
</feature>
<evidence type="ECO:0000256" key="1">
    <source>
        <dbReference type="ARBA" id="ARBA00004651"/>
    </source>
</evidence>
<comment type="subcellular location">
    <subcellularLocation>
        <location evidence="1 8">Cell membrane</location>
        <topology evidence="1 8">Multi-pass membrane protein</topology>
    </subcellularLocation>
</comment>
<feature type="transmembrane region" description="Helical" evidence="8">
    <location>
        <begin position="202"/>
        <end position="219"/>
    </location>
</feature>
<evidence type="ECO:0000256" key="6">
    <source>
        <dbReference type="ARBA" id="ARBA00022989"/>
    </source>
</evidence>
<dbReference type="Pfam" id="PF01925">
    <property type="entry name" value="TauE"/>
    <property type="match status" value="1"/>
</dbReference>
<feature type="transmembrane region" description="Helical" evidence="8">
    <location>
        <begin position="171"/>
        <end position="190"/>
    </location>
</feature>
<dbReference type="Proteomes" id="UP000250079">
    <property type="component" value="Chromosome"/>
</dbReference>
<feature type="transmembrane region" description="Helical" evidence="8">
    <location>
        <begin position="105"/>
        <end position="122"/>
    </location>
</feature>
<evidence type="ECO:0000256" key="8">
    <source>
        <dbReference type="RuleBase" id="RU363041"/>
    </source>
</evidence>
<dbReference type="GO" id="GO:0005886">
    <property type="term" value="C:plasma membrane"/>
    <property type="evidence" value="ECO:0007669"/>
    <property type="project" value="UniProtKB-SubCell"/>
</dbReference>
<keyword evidence="3" id="KW-0813">Transport</keyword>
<reference evidence="9 10" key="1">
    <citation type="submission" date="2016-12" db="EMBL/GenBank/DDBJ databases">
        <authorList>
            <person name="Song W.-J."/>
            <person name="Kurnit D.M."/>
        </authorList>
    </citation>
    <scope>NUCLEOTIDE SEQUENCE [LARGE SCALE GENOMIC DNA]</scope>
    <source>
        <strain evidence="9 10">IMCC3135</strain>
    </source>
</reference>
<gene>
    <name evidence="9" type="ORF">IMCC3135_28980</name>
</gene>
<accession>A0A2Z2P589</accession>
<evidence type="ECO:0000256" key="7">
    <source>
        <dbReference type="ARBA" id="ARBA00023136"/>
    </source>
</evidence>
<evidence type="ECO:0000256" key="2">
    <source>
        <dbReference type="ARBA" id="ARBA00009142"/>
    </source>
</evidence>
<keyword evidence="4 8" id="KW-1003">Cell membrane</keyword>
<keyword evidence="10" id="KW-1185">Reference proteome</keyword>
<evidence type="ECO:0000256" key="5">
    <source>
        <dbReference type="ARBA" id="ARBA00022692"/>
    </source>
</evidence>
<evidence type="ECO:0000256" key="3">
    <source>
        <dbReference type="ARBA" id="ARBA00022448"/>
    </source>
</evidence>
<sequence>MPTLASLSFAEPLLWLLLLASLLVGMSKGGLPGIGMLAVPILSLLISPVLAAVLLLPIYILSDAVGVWLYRRDYSGENLRILIPAGIAGVLLGWGTAAYVSDEVVSFLIGVLGISFCLSRWLRKGATLEKRPVELRRGLFWGTVSGFTSFVSHAGAPPYQIYTLPQQMPKLVFAGTTTILFACVNLAKVVPYSLLHPYTASTLWLSVVLLPIAAVGTLAGKHMVHALSEKWFFLGVQIVLFLVSIKLFVSGLETVLS</sequence>
<keyword evidence="5 8" id="KW-0812">Transmembrane</keyword>
<protein>
    <recommendedName>
        <fullName evidence="8">Probable membrane transporter protein</fullName>
    </recommendedName>
</protein>
<dbReference type="RefSeq" id="WP_088920696.1">
    <property type="nucleotide sequence ID" value="NZ_CP018632.1"/>
</dbReference>
<dbReference type="OrthoDB" id="7028171at2"/>
<organism evidence="9 10">
    <name type="scientific">Granulosicoccus antarcticus IMCC3135</name>
    <dbReference type="NCBI Taxonomy" id="1192854"/>
    <lineage>
        <taxon>Bacteria</taxon>
        <taxon>Pseudomonadati</taxon>
        <taxon>Pseudomonadota</taxon>
        <taxon>Gammaproteobacteria</taxon>
        <taxon>Chromatiales</taxon>
        <taxon>Granulosicoccaceae</taxon>
        <taxon>Granulosicoccus</taxon>
    </lineage>
</organism>
<dbReference type="InterPro" id="IPR002781">
    <property type="entry name" value="TM_pro_TauE-like"/>
</dbReference>
<dbReference type="AlphaFoldDB" id="A0A2Z2P589"/>
<dbReference type="EMBL" id="CP018632">
    <property type="protein sequence ID" value="ASJ75847.1"/>
    <property type="molecule type" value="Genomic_DNA"/>
</dbReference>
<comment type="similarity">
    <text evidence="2 8">Belongs to the 4-toluene sulfonate uptake permease (TSUP) (TC 2.A.102) family.</text>
</comment>
<evidence type="ECO:0000256" key="4">
    <source>
        <dbReference type="ARBA" id="ARBA00022475"/>
    </source>
</evidence>
<evidence type="ECO:0000313" key="10">
    <source>
        <dbReference type="Proteomes" id="UP000250079"/>
    </source>
</evidence>
<feature type="transmembrane region" description="Helical" evidence="8">
    <location>
        <begin position="231"/>
        <end position="249"/>
    </location>
</feature>
<name>A0A2Z2P589_9GAMM</name>
<dbReference type="PANTHER" id="PTHR30269">
    <property type="entry name" value="TRANSMEMBRANE PROTEIN YFCA"/>
    <property type="match status" value="1"/>
</dbReference>